<feature type="region of interest" description="Disordered" evidence="1">
    <location>
        <begin position="48"/>
        <end position="92"/>
    </location>
</feature>
<gene>
    <name evidence="2" type="ORF">HPP92_001709</name>
</gene>
<evidence type="ECO:0000313" key="3">
    <source>
        <dbReference type="Proteomes" id="UP000639772"/>
    </source>
</evidence>
<dbReference type="EMBL" id="JADCNM010000001">
    <property type="protein sequence ID" value="KAG0501637.1"/>
    <property type="molecule type" value="Genomic_DNA"/>
</dbReference>
<protein>
    <submittedName>
        <fullName evidence="2">Uncharacterized protein</fullName>
    </submittedName>
</protein>
<reference evidence="2 3" key="1">
    <citation type="journal article" date="2020" name="Nat. Food">
        <title>A phased Vanilla planifolia genome enables genetic improvement of flavour and production.</title>
        <authorList>
            <person name="Hasing T."/>
            <person name="Tang H."/>
            <person name="Brym M."/>
            <person name="Khazi F."/>
            <person name="Huang T."/>
            <person name="Chambers A.H."/>
        </authorList>
    </citation>
    <scope>NUCLEOTIDE SEQUENCE [LARGE SCALE GENOMIC DNA]</scope>
    <source>
        <tissue evidence="2">Leaf</tissue>
    </source>
</reference>
<organism evidence="2 3">
    <name type="scientific">Vanilla planifolia</name>
    <name type="common">Vanilla</name>
    <dbReference type="NCBI Taxonomy" id="51239"/>
    <lineage>
        <taxon>Eukaryota</taxon>
        <taxon>Viridiplantae</taxon>
        <taxon>Streptophyta</taxon>
        <taxon>Embryophyta</taxon>
        <taxon>Tracheophyta</taxon>
        <taxon>Spermatophyta</taxon>
        <taxon>Magnoliopsida</taxon>
        <taxon>Liliopsida</taxon>
        <taxon>Asparagales</taxon>
        <taxon>Orchidaceae</taxon>
        <taxon>Vanilloideae</taxon>
        <taxon>Vanilleae</taxon>
        <taxon>Vanilla</taxon>
    </lineage>
</organism>
<evidence type="ECO:0000313" key="2">
    <source>
        <dbReference type="EMBL" id="KAG0501637.1"/>
    </source>
</evidence>
<evidence type="ECO:0000256" key="1">
    <source>
        <dbReference type="SAM" id="MobiDB-lite"/>
    </source>
</evidence>
<accession>A0A835VJX4</accession>
<sequence length="144" mass="16315">MMTPLRSKNIQSRLMAYSGKDRVVIRQDRVTSLNRATTRFRIGLRLGRTVGDSPDRQRIAQTGDESTDRQRSRLDVRQIGQISAHNGPDRCRVGRRRDELACREPKVRGVRNRGPRVGSEGAPDRARTLGCYRSSLHQSCSTLL</sequence>
<dbReference type="Proteomes" id="UP000639772">
    <property type="component" value="Chromosome 1"/>
</dbReference>
<proteinExistence type="predicted"/>
<dbReference type="AlphaFoldDB" id="A0A835VJX4"/>
<comment type="caution">
    <text evidence="2">The sequence shown here is derived from an EMBL/GenBank/DDBJ whole genome shotgun (WGS) entry which is preliminary data.</text>
</comment>
<name>A0A835VJX4_VANPL</name>
<feature type="compositionally biased region" description="Basic and acidic residues" evidence="1">
    <location>
        <begin position="66"/>
        <end position="76"/>
    </location>
</feature>